<accession>A0A1I4XAF6</accession>
<dbReference type="Proteomes" id="UP000199036">
    <property type="component" value="Unassembled WGS sequence"/>
</dbReference>
<dbReference type="GO" id="GO:0004527">
    <property type="term" value="F:exonuclease activity"/>
    <property type="evidence" value="ECO:0007669"/>
    <property type="project" value="UniProtKB-KW"/>
</dbReference>
<feature type="coiled-coil region" evidence="1">
    <location>
        <begin position="375"/>
        <end position="485"/>
    </location>
</feature>
<feature type="coiled-coil region" evidence="1">
    <location>
        <begin position="605"/>
        <end position="642"/>
    </location>
</feature>
<organism evidence="2 3">
    <name type="scientific">Paenimyroides ummariense</name>
    <dbReference type="NCBI Taxonomy" id="913024"/>
    <lineage>
        <taxon>Bacteria</taxon>
        <taxon>Pseudomonadati</taxon>
        <taxon>Bacteroidota</taxon>
        <taxon>Flavobacteriia</taxon>
        <taxon>Flavobacteriales</taxon>
        <taxon>Flavobacteriaceae</taxon>
        <taxon>Paenimyroides</taxon>
    </lineage>
</organism>
<evidence type="ECO:0000313" key="3">
    <source>
        <dbReference type="Proteomes" id="UP000199036"/>
    </source>
</evidence>
<keyword evidence="2" id="KW-0269">Exonuclease</keyword>
<feature type="coiled-coil region" evidence="1">
    <location>
        <begin position="670"/>
        <end position="732"/>
    </location>
</feature>
<dbReference type="STRING" id="913024.SAMN05421741_102186"/>
<name>A0A1I4XAF6_9FLAO</name>
<dbReference type="GO" id="GO:0016887">
    <property type="term" value="F:ATP hydrolysis activity"/>
    <property type="evidence" value="ECO:0007669"/>
    <property type="project" value="InterPro"/>
</dbReference>
<dbReference type="Pfam" id="PF13558">
    <property type="entry name" value="SbcC_Walker_B"/>
    <property type="match status" value="1"/>
</dbReference>
<keyword evidence="1" id="KW-0175">Coiled coil</keyword>
<dbReference type="RefSeq" id="WP_091518643.1">
    <property type="nucleotide sequence ID" value="NZ_FOVI01000002.1"/>
</dbReference>
<keyword evidence="3" id="KW-1185">Reference proteome</keyword>
<dbReference type="OrthoDB" id="9795626at2"/>
<reference evidence="3" key="1">
    <citation type="submission" date="2016-10" db="EMBL/GenBank/DDBJ databases">
        <authorList>
            <person name="Varghese N."/>
            <person name="Submissions S."/>
        </authorList>
    </citation>
    <scope>NUCLEOTIDE SEQUENCE [LARGE SCALE GENOMIC DNA]</scope>
    <source>
        <strain evidence="3">DS-12</strain>
    </source>
</reference>
<keyword evidence="2" id="KW-0378">Hydrolase</keyword>
<dbReference type="PANTHER" id="PTHR32114:SF2">
    <property type="entry name" value="ABC TRANSPORTER ABCH.3"/>
    <property type="match status" value="1"/>
</dbReference>
<evidence type="ECO:0000256" key="1">
    <source>
        <dbReference type="SAM" id="Coils"/>
    </source>
</evidence>
<proteinExistence type="predicted"/>
<dbReference type="AlphaFoldDB" id="A0A1I4XAF6"/>
<gene>
    <name evidence="2" type="ORF">SAMN05421741_102186</name>
</gene>
<dbReference type="InterPro" id="IPR027417">
    <property type="entry name" value="P-loop_NTPase"/>
</dbReference>
<dbReference type="PANTHER" id="PTHR32114">
    <property type="entry name" value="ABC TRANSPORTER ABCH.3"/>
    <property type="match status" value="1"/>
</dbReference>
<dbReference type="SUPFAM" id="SSF52540">
    <property type="entry name" value="P-loop containing nucleoside triphosphate hydrolases"/>
    <property type="match status" value="2"/>
</dbReference>
<keyword evidence="2" id="KW-0540">Nuclease</keyword>
<dbReference type="Gene3D" id="3.40.50.300">
    <property type="entry name" value="P-loop containing nucleotide triphosphate hydrolases"/>
    <property type="match status" value="2"/>
</dbReference>
<feature type="coiled-coil region" evidence="1">
    <location>
        <begin position="758"/>
        <end position="861"/>
    </location>
</feature>
<sequence>MIPIKLTIEGLYSYQKRQTIDFENLINAGLFGIFGSVGSGKSSILEAITFALYGETERLNSKDKRAYNMMNLKSDTAFIAFDFYNYEDKIFRITREFKRNSKRFDDIKTPSVVFYEWINNDWIPLNHSNAQELVGLSYDNFKRTIIIPQGQFKEFIELRATDRTKMMKEIFKLHRFDLSDKVSVLNSKNLTDLNQLEGKLSGYDEVSEENISLLKEKLKEETTIQIQKQSAFKIINEKLQHLKSIKTDFESLQNKRNQFAELNNQKPSIDQKKSELEIYDRVYKTFNQLLVDIKKTESEIQEKTSQLATDKTLLQNSETELSKIEAAINETKPYVDDLHNKRLQENDLDFIAKIIQFTADVVELKNRTSNGEAKVHEIEHIVNQLQQTIKETEIEINNLAKNQIETTVLINVGEWFSKKQHLEKDWNHQEQKNNQLKSEIQLIENELISDKIEISTFENDVKTLNDTFSQQKKELTAKLQSFQVQQELAHFAHNMHKGEACPLCGSLEHPEILTLNDVTLHLDELKKGMDLIDEKQNNYAEFTNKIRQKIQKLTMFQDQFLKENNHLENLKNQIVQHNAGFIWIDFNADDFVDFQQKKQASFDLTKQIETKNKFISEQRAQLENQQETAEKYKKALEKFKLDETEKQAQINQNLSNLKILDFADFNNFSVEEIEQKLRDLKAFNHRIETDFNQYNQQFNQLNTQIHVQKSSIVSTEKQLFDLNKNLEELNDLFNKNLFDQNIENKEKVVEILHLNLNVEVLRKEIEEFTVAYKTLNNQIQELEVKLKDEIFNETAYYQYEKDFETAEIELKTATENVTKTTAEITRLTEAFNQKKELLKTLDQLKKRAENLKTMSNLFKAAGFVQYVSSIYLKQLCENANIRFRKMTRNQLSLQVNEANDFEVIDYLNEGRTRSVKTLSGGQSFQVSLSLALALAESVQTNSVASKNFFFIDEGFGTQDAESVNIVFETLNNLHKENRIVGIISHVEELKERIPVALQITKTDEDGSLIKVV</sequence>
<dbReference type="EMBL" id="FOVI01000002">
    <property type="protein sequence ID" value="SFN22300.1"/>
    <property type="molecule type" value="Genomic_DNA"/>
</dbReference>
<evidence type="ECO:0000313" key="2">
    <source>
        <dbReference type="EMBL" id="SFN22300.1"/>
    </source>
</evidence>
<protein>
    <submittedName>
        <fullName evidence="2">Exonuclease SbcC</fullName>
    </submittedName>
</protein>
<dbReference type="GO" id="GO:0006302">
    <property type="term" value="P:double-strand break repair"/>
    <property type="evidence" value="ECO:0007669"/>
    <property type="project" value="InterPro"/>
</dbReference>